<dbReference type="Proteomes" id="UP000436858">
    <property type="component" value="Unassembled WGS sequence"/>
</dbReference>
<dbReference type="DNASU" id="1073132"/>
<dbReference type="SUPFAM" id="SSF53756">
    <property type="entry name" value="UDP-Glycosyltransferase/glycogen phosphorylase"/>
    <property type="match status" value="1"/>
</dbReference>
<dbReference type="PANTHER" id="PTHR12526:SF628">
    <property type="entry name" value="MANNOSYLGLUCOSYLGLYCERATE SYNTHASE"/>
    <property type="match status" value="1"/>
</dbReference>
<organism evidence="1 2">
    <name type="scientific">Bacteroides thetaiotaomicron</name>
    <dbReference type="NCBI Taxonomy" id="818"/>
    <lineage>
        <taxon>Bacteria</taxon>
        <taxon>Pseudomonadati</taxon>
        <taxon>Bacteroidota</taxon>
        <taxon>Bacteroidia</taxon>
        <taxon>Bacteroidales</taxon>
        <taxon>Bacteroidaceae</taxon>
        <taxon>Bacteroides</taxon>
    </lineage>
</organism>
<dbReference type="Pfam" id="PF00534">
    <property type="entry name" value="Glycos_transf_1"/>
    <property type="match status" value="1"/>
</dbReference>
<keyword evidence="1" id="KW-0808">Transferase</keyword>
<accession>A0A6I0SHH8</accession>
<name>A0A6I0SHH8_BACT4</name>
<protein>
    <submittedName>
        <fullName evidence="1">Glycosyltransferase family 4 protein</fullName>
    </submittedName>
</protein>
<dbReference type="Gene3D" id="3.40.50.2000">
    <property type="entry name" value="Glycogen Phosphorylase B"/>
    <property type="match status" value="2"/>
</dbReference>
<gene>
    <name evidence="1" type="ORF">GAN91_25275</name>
</gene>
<evidence type="ECO:0000313" key="2">
    <source>
        <dbReference type="Proteomes" id="UP000436858"/>
    </source>
</evidence>
<dbReference type="PANTHER" id="PTHR12526">
    <property type="entry name" value="GLYCOSYLTRANSFERASE"/>
    <property type="match status" value="1"/>
</dbReference>
<sequence length="389" mass="45818">MNILFIDNLEPNPLLGGISRVISCLASSLKENYGFVVSHAAEKFDKHKQTELDIILKDDQSYIPILRQFLINKDIDIIVNMRPTYCVGIINKAKADLKCKYIIEYHSTPFYARKDKKFAFKRLLRYDIKQEPFRYSIKLLLFPLWYHLSYLRVSKLWKRNYINADKYILLSNNYIDDFVNEFNIIDASKLLAINNPLSYKEFLPISRLQNKQKRVLIVSRLWNYKRIDMSLEIWKLIEEQVGDWELRIIGDGPEEEYLRRLVCRYNLKRVVFVGNTEPKEEYEKASLFISNSAIDGWMITLTEAQQMGTVPLVMDSYKAVYQIITNHEDGIIIQNNNVDEFAIQLLTLMKNDVKREEMAKAAIKNSKRFAVENIVAQWVELFQELTLNK</sequence>
<reference evidence="1 2" key="1">
    <citation type="journal article" date="2019" name="Nat. Med.">
        <title>A library of human gut bacterial isolates paired with longitudinal multiomics data enables mechanistic microbiome research.</title>
        <authorList>
            <person name="Poyet M."/>
            <person name="Groussin M."/>
            <person name="Gibbons S.M."/>
            <person name="Avila-Pacheco J."/>
            <person name="Jiang X."/>
            <person name="Kearney S.M."/>
            <person name="Perrotta A.R."/>
            <person name="Berdy B."/>
            <person name="Zhao S."/>
            <person name="Lieberman T.D."/>
            <person name="Swanson P.K."/>
            <person name="Smith M."/>
            <person name="Roesemann S."/>
            <person name="Alexander J.E."/>
            <person name="Rich S.A."/>
            <person name="Livny J."/>
            <person name="Vlamakis H."/>
            <person name="Clish C."/>
            <person name="Bullock K."/>
            <person name="Deik A."/>
            <person name="Scott J."/>
            <person name="Pierce K.A."/>
            <person name="Xavier R.J."/>
            <person name="Alm E.J."/>
        </authorList>
    </citation>
    <scope>NUCLEOTIDE SEQUENCE [LARGE SCALE GENOMIC DNA]</scope>
    <source>
        <strain evidence="1 2">BIOML-A162</strain>
    </source>
</reference>
<dbReference type="GeneID" id="60927333"/>
<comment type="caution">
    <text evidence="1">The sequence shown here is derived from an EMBL/GenBank/DDBJ whole genome shotgun (WGS) entry which is preliminary data.</text>
</comment>
<dbReference type="EMBL" id="WCRY01000042">
    <property type="protein sequence ID" value="KAB4471652.1"/>
    <property type="molecule type" value="Genomic_DNA"/>
</dbReference>
<proteinExistence type="predicted"/>
<evidence type="ECO:0000313" key="1">
    <source>
        <dbReference type="EMBL" id="KAB4471652.1"/>
    </source>
</evidence>
<dbReference type="OMA" id="EASIFMM"/>
<dbReference type="InterPro" id="IPR001296">
    <property type="entry name" value="Glyco_trans_1"/>
</dbReference>
<dbReference type="GO" id="GO:0016757">
    <property type="term" value="F:glycosyltransferase activity"/>
    <property type="evidence" value="ECO:0007669"/>
    <property type="project" value="InterPro"/>
</dbReference>
<dbReference type="RefSeq" id="WP_011107731.1">
    <property type="nucleotide sequence ID" value="NZ_CAXSNJ010000031.1"/>
</dbReference>
<dbReference type="AlphaFoldDB" id="A0A6I0SHH8"/>